<protein>
    <submittedName>
        <fullName evidence="4">3-phenylpropionate-dihydrodiol/cinnamic acid-dihydrodiol dehydrogenase</fullName>
    </submittedName>
</protein>
<dbReference type="EMBL" id="BAABRO010000005">
    <property type="protein sequence ID" value="GAA5507378.1"/>
    <property type="molecule type" value="Genomic_DNA"/>
</dbReference>
<evidence type="ECO:0000313" key="5">
    <source>
        <dbReference type="Proteomes" id="UP001416858"/>
    </source>
</evidence>
<dbReference type="InterPro" id="IPR036291">
    <property type="entry name" value="NAD(P)-bd_dom_sf"/>
</dbReference>
<name>A0ABP9VT32_9BACT</name>
<comment type="similarity">
    <text evidence="1 3">Belongs to the short-chain dehydrogenases/reductases (SDR) family.</text>
</comment>
<dbReference type="Pfam" id="PF00106">
    <property type="entry name" value="adh_short"/>
    <property type="match status" value="1"/>
</dbReference>
<keyword evidence="5" id="KW-1185">Reference proteome</keyword>
<organism evidence="4 5">
    <name type="scientific">Novipirellula caenicola</name>
    <dbReference type="NCBI Taxonomy" id="1536901"/>
    <lineage>
        <taxon>Bacteria</taxon>
        <taxon>Pseudomonadati</taxon>
        <taxon>Planctomycetota</taxon>
        <taxon>Planctomycetia</taxon>
        <taxon>Pirellulales</taxon>
        <taxon>Pirellulaceae</taxon>
        <taxon>Novipirellula</taxon>
    </lineage>
</organism>
<accession>A0ABP9VT32</accession>
<dbReference type="PANTHER" id="PTHR43976">
    <property type="entry name" value="SHORT CHAIN DEHYDROGENASE"/>
    <property type="match status" value="1"/>
</dbReference>
<dbReference type="PRINTS" id="PR00080">
    <property type="entry name" value="SDRFAMILY"/>
</dbReference>
<evidence type="ECO:0000256" key="3">
    <source>
        <dbReference type="RuleBase" id="RU000363"/>
    </source>
</evidence>
<evidence type="ECO:0000313" key="4">
    <source>
        <dbReference type="EMBL" id="GAA5507378.1"/>
    </source>
</evidence>
<reference evidence="4 5" key="1">
    <citation type="submission" date="2024-02" db="EMBL/GenBank/DDBJ databases">
        <title>Rhodopirellula caenicola NBRC 110016.</title>
        <authorList>
            <person name="Ichikawa N."/>
            <person name="Katano-Makiyama Y."/>
            <person name="Hidaka K."/>
        </authorList>
    </citation>
    <scope>NUCLEOTIDE SEQUENCE [LARGE SCALE GENOMIC DNA]</scope>
    <source>
        <strain evidence="4 5">NBRC 110016</strain>
    </source>
</reference>
<dbReference type="Proteomes" id="UP001416858">
    <property type="component" value="Unassembled WGS sequence"/>
</dbReference>
<keyword evidence="2" id="KW-0560">Oxidoreductase</keyword>
<gene>
    <name evidence="4" type="primary">hcaB_2</name>
    <name evidence="4" type="ORF">Rcae01_02833</name>
</gene>
<evidence type="ECO:0000256" key="2">
    <source>
        <dbReference type="ARBA" id="ARBA00023002"/>
    </source>
</evidence>
<dbReference type="RefSeq" id="WP_345684248.1">
    <property type="nucleotide sequence ID" value="NZ_BAABRO010000005.1"/>
</dbReference>
<dbReference type="PANTHER" id="PTHR43976:SF16">
    <property type="entry name" value="SHORT-CHAIN DEHYDROGENASE_REDUCTASE FAMILY PROTEIN"/>
    <property type="match status" value="1"/>
</dbReference>
<dbReference type="PRINTS" id="PR00081">
    <property type="entry name" value="GDHRDH"/>
</dbReference>
<comment type="caution">
    <text evidence="4">The sequence shown here is derived from an EMBL/GenBank/DDBJ whole genome shotgun (WGS) entry which is preliminary data.</text>
</comment>
<sequence>MHKPDAMLLERARAKAEAAGYPLASPTKHRRVVLVTGASAGLGLALARRLIAEQESQQYYIVLTARESSLARFKTHGINASETVWIRSLEVTDANQRCELVAEIDKKLGGVDILVNNAGVAYRSCVEHVTEPERLHQMNINFRSPLELIRCVLPGMRARRSGKIINISSVGGMMAMPTMSVYSASKFALEGASEALYYELKPWNVSVTLVQPGFMRSDAFAKVPYTVMSAKASSDCSDPYHEHYHHMEKFIAKMMGRALATPDSVASKVTRIARSKSPPLRVYGSVDAVAFAWLRCLLPRRFYTWLLYRNLPNVRQWGQR</sequence>
<proteinExistence type="inferred from homology"/>
<dbReference type="InterPro" id="IPR051911">
    <property type="entry name" value="SDR_oxidoreductase"/>
</dbReference>
<dbReference type="SUPFAM" id="SSF51735">
    <property type="entry name" value="NAD(P)-binding Rossmann-fold domains"/>
    <property type="match status" value="1"/>
</dbReference>
<dbReference type="InterPro" id="IPR002347">
    <property type="entry name" value="SDR_fam"/>
</dbReference>
<dbReference type="Gene3D" id="3.40.50.720">
    <property type="entry name" value="NAD(P)-binding Rossmann-like Domain"/>
    <property type="match status" value="1"/>
</dbReference>
<evidence type="ECO:0000256" key="1">
    <source>
        <dbReference type="ARBA" id="ARBA00006484"/>
    </source>
</evidence>